<evidence type="ECO:0000259" key="1">
    <source>
        <dbReference type="Pfam" id="PF01966"/>
    </source>
</evidence>
<dbReference type="EMBL" id="JAHLQK010000002">
    <property type="protein sequence ID" value="MBU5675776.1"/>
    <property type="molecule type" value="Genomic_DNA"/>
</dbReference>
<name>A0ABS6G0V5_9FIRM</name>
<organism evidence="2 3">
    <name type="scientific">Alkaliphilus flagellatus</name>
    <dbReference type="NCBI Taxonomy" id="2841507"/>
    <lineage>
        <taxon>Bacteria</taxon>
        <taxon>Bacillati</taxon>
        <taxon>Bacillota</taxon>
        <taxon>Clostridia</taxon>
        <taxon>Peptostreptococcales</taxon>
        <taxon>Natronincolaceae</taxon>
        <taxon>Alkaliphilus</taxon>
    </lineage>
</organism>
<dbReference type="Proteomes" id="UP000779508">
    <property type="component" value="Unassembled WGS sequence"/>
</dbReference>
<gene>
    <name evidence="2" type="ORF">KQI88_05050</name>
</gene>
<sequence length="192" mass="22247">MTYSADKEKLNHILVSSKDIKDDKDEILRIIPELIICIDCEQNMPYHIYNVLDHILETVNKVDFDLILKITALLHDIGKPYRKTTVNNIDSFKGHEEASVIIANLILTRLGYEVDFIDKICRLIKYHDYQIIPTAEGVKEGINLVGDELMPYLFCFQKADLLAHSEQRYKPLLPKLNEAKIIYESLHQKSSF</sequence>
<proteinExistence type="predicted"/>
<dbReference type="InterPro" id="IPR003607">
    <property type="entry name" value="HD/PDEase_dom"/>
</dbReference>
<feature type="domain" description="HD" evidence="1">
    <location>
        <begin position="46"/>
        <end position="162"/>
    </location>
</feature>
<dbReference type="CDD" id="cd00077">
    <property type="entry name" value="HDc"/>
    <property type="match status" value="1"/>
</dbReference>
<dbReference type="RefSeq" id="WP_216415277.1">
    <property type="nucleotide sequence ID" value="NZ_JAHLQK010000002.1"/>
</dbReference>
<evidence type="ECO:0000313" key="3">
    <source>
        <dbReference type="Proteomes" id="UP000779508"/>
    </source>
</evidence>
<keyword evidence="3" id="KW-1185">Reference proteome</keyword>
<dbReference type="InterPro" id="IPR006675">
    <property type="entry name" value="HDIG_dom"/>
</dbReference>
<accession>A0ABS6G0V5</accession>
<dbReference type="Pfam" id="PF01966">
    <property type="entry name" value="HD"/>
    <property type="match status" value="1"/>
</dbReference>
<comment type="caution">
    <text evidence="2">The sequence shown here is derived from an EMBL/GenBank/DDBJ whole genome shotgun (WGS) entry which is preliminary data.</text>
</comment>
<protein>
    <submittedName>
        <fullName evidence="2">HD domain-containing protein</fullName>
    </submittedName>
</protein>
<evidence type="ECO:0000313" key="2">
    <source>
        <dbReference type="EMBL" id="MBU5675776.1"/>
    </source>
</evidence>
<dbReference type="InterPro" id="IPR006674">
    <property type="entry name" value="HD_domain"/>
</dbReference>
<reference evidence="2 3" key="1">
    <citation type="submission" date="2021-06" db="EMBL/GenBank/DDBJ databases">
        <authorList>
            <person name="Sun Q."/>
            <person name="Li D."/>
        </authorList>
    </citation>
    <scope>NUCLEOTIDE SEQUENCE [LARGE SCALE GENOMIC DNA]</scope>
    <source>
        <strain evidence="2 3">MSJ-5</strain>
    </source>
</reference>
<dbReference type="NCBIfam" id="TIGR00277">
    <property type="entry name" value="HDIG"/>
    <property type="match status" value="1"/>
</dbReference>